<evidence type="ECO:0000313" key="2">
    <source>
        <dbReference type="EMBL" id="ADD08677.1"/>
    </source>
</evidence>
<proteinExistence type="inferred from homology"/>
<dbReference type="eggNOG" id="arCOG01259">
    <property type="taxonomic scope" value="Archaea"/>
</dbReference>
<dbReference type="Pfam" id="PF13561">
    <property type="entry name" value="adh_short_C2"/>
    <property type="match status" value="1"/>
</dbReference>
<dbReference type="GeneID" id="8827818"/>
<dbReference type="Proteomes" id="UP000001400">
    <property type="component" value="Chromosome"/>
</dbReference>
<dbReference type="PRINTS" id="PR00080">
    <property type="entry name" value="SDRFAMILY"/>
</dbReference>
<comment type="similarity">
    <text evidence="1">Belongs to the short-chain dehydrogenases/reductases (SDR) family.</text>
</comment>
<organism evidence="2 3">
    <name type="scientific">Aciduliprofundum boonei (strain DSM 19572 / T469)</name>
    <dbReference type="NCBI Taxonomy" id="439481"/>
    <lineage>
        <taxon>Archaea</taxon>
        <taxon>Methanobacteriati</taxon>
        <taxon>Thermoplasmatota</taxon>
        <taxon>DHVE2 group</taxon>
        <taxon>Candidatus Aciduliprofundum</taxon>
    </lineage>
</organism>
<dbReference type="Gene3D" id="3.40.50.720">
    <property type="entry name" value="NAD(P)-binding Rossmann-like Domain"/>
    <property type="match status" value="1"/>
</dbReference>
<dbReference type="SUPFAM" id="SSF51735">
    <property type="entry name" value="NAD(P)-binding Rossmann-fold domains"/>
    <property type="match status" value="1"/>
</dbReference>
<dbReference type="EMBL" id="CP001941">
    <property type="protein sequence ID" value="ADD08677.1"/>
    <property type="molecule type" value="Genomic_DNA"/>
</dbReference>
<keyword evidence="3" id="KW-1185">Reference proteome</keyword>
<dbReference type="HOGENOM" id="CLU_010194_1_2_2"/>
<dbReference type="PANTHER" id="PTHR42760">
    <property type="entry name" value="SHORT-CHAIN DEHYDROGENASES/REDUCTASES FAMILY MEMBER"/>
    <property type="match status" value="1"/>
</dbReference>
<dbReference type="FunFam" id="3.40.50.720:FF:000084">
    <property type="entry name" value="Short-chain dehydrogenase reductase"/>
    <property type="match status" value="1"/>
</dbReference>
<dbReference type="InterPro" id="IPR036291">
    <property type="entry name" value="NAD(P)-bd_dom_sf"/>
</dbReference>
<dbReference type="STRING" id="439481.Aboo_0868"/>
<dbReference type="GO" id="GO:0016616">
    <property type="term" value="F:oxidoreductase activity, acting on the CH-OH group of donors, NAD or NADP as acceptor"/>
    <property type="evidence" value="ECO:0007669"/>
    <property type="project" value="TreeGrafter"/>
</dbReference>
<protein>
    <submittedName>
        <fullName evidence="2">Short-chain dehydrogenase/reductase SDR</fullName>
    </submittedName>
</protein>
<evidence type="ECO:0000313" key="3">
    <source>
        <dbReference type="Proteomes" id="UP000001400"/>
    </source>
</evidence>
<dbReference type="PRINTS" id="PR00081">
    <property type="entry name" value="GDHRDH"/>
</dbReference>
<dbReference type="OrthoDB" id="24596at2157"/>
<dbReference type="InterPro" id="IPR002347">
    <property type="entry name" value="SDR_fam"/>
</dbReference>
<sequence>MEELKPINEIISLKNKRALITGAAAGIGAAIAYRFAEAGAILELVDIDMRGLNALKRKLSKFNIEVNVYKVDLSKRENIISLWNDLEQPPDILVNNAGIYLFKEFTEVDEDFLDKIFDVNVKSVFWMCQEMIKRRKRGGVIINVASIEAVLPFATGLVHYDISKMGVIALTRALAREYGKIGFRVNALIPGGIETKGVKKLKKEAAMKLNMDMIKTAMNFKNRLPLGRFGSPDEVARMALVLASDMSSYMTGAMVAVDGGFLSA</sequence>
<gene>
    <name evidence="2" type="ordered locus">Aboo_0868</name>
</gene>
<dbReference type="RefSeq" id="WP_008082391.1">
    <property type="nucleotide sequence ID" value="NC_013926.1"/>
</dbReference>
<accession>B5IAG6</accession>
<evidence type="ECO:0000256" key="1">
    <source>
        <dbReference type="ARBA" id="ARBA00006484"/>
    </source>
</evidence>
<dbReference type="KEGG" id="abi:Aboo_0868"/>
<dbReference type="CDD" id="cd05233">
    <property type="entry name" value="SDR_c"/>
    <property type="match status" value="1"/>
</dbReference>
<name>B5IAG6_ACIB4</name>
<reference evidence="2" key="1">
    <citation type="submission" date="2010-02" db="EMBL/GenBank/DDBJ databases">
        <title>Complete sequence of Aciduliprofundum boonei T469.</title>
        <authorList>
            <consortium name="US DOE Joint Genome Institute"/>
            <person name="Lucas S."/>
            <person name="Copeland A."/>
            <person name="Lapidus A."/>
            <person name="Cheng J.-F."/>
            <person name="Bruce D."/>
            <person name="Goodwin L."/>
            <person name="Pitluck S."/>
            <person name="Saunders E."/>
            <person name="Detter J.C."/>
            <person name="Han C."/>
            <person name="Tapia R."/>
            <person name="Land M."/>
            <person name="Hauser L."/>
            <person name="Kyrpides N."/>
            <person name="Mikhailova N."/>
            <person name="Flores G."/>
            <person name="Reysenbach A.-L."/>
            <person name="Woyke T."/>
        </authorList>
    </citation>
    <scope>NUCLEOTIDE SEQUENCE</scope>
    <source>
        <strain evidence="2">T469</strain>
    </source>
</reference>
<dbReference type="AlphaFoldDB" id="B5IAG6"/>